<dbReference type="PRINTS" id="PR00032">
    <property type="entry name" value="HTHARAC"/>
</dbReference>
<dbReference type="Gene3D" id="1.10.10.60">
    <property type="entry name" value="Homeodomain-like"/>
    <property type="match status" value="2"/>
</dbReference>
<accession>A0A6H0WDD5</accession>
<keyword evidence="2" id="KW-0238">DNA-binding</keyword>
<keyword evidence="3" id="KW-0804">Transcription</keyword>
<dbReference type="SMART" id="SM00342">
    <property type="entry name" value="HTH_ARAC"/>
    <property type="match status" value="1"/>
</dbReference>
<dbReference type="PANTHER" id="PTHR43280">
    <property type="entry name" value="ARAC-FAMILY TRANSCRIPTIONAL REGULATOR"/>
    <property type="match status" value="1"/>
</dbReference>
<dbReference type="OrthoDB" id="9807321at2"/>
<dbReference type="KEGG" id="bteq:G4P54_01050"/>
<dbReference type="RefSeq" id="WP_024715651.1">
    <property type="nucleotide sequence ID" value="NZ_CP048852.1"/>
</dbReference>
<reference evidence="4 5" key="1">
    <citation type="submission" date="2020-02" db="EMBL/GenBank/DDBJ databases">
        <title>Genome sequencing, annotation and comparative genomic analysis of Bacillus tequilensis EA-CB0015, an effective biological control agent against Pseudocercospora fijiensis in banana plants.</title>
        <authorList>
            <person name="Cuellar-Gaviria T.Z."/>
            <person name="Ju K.-S."/>
            <person name="Villegas-Escobar V."/>
        </authorList>
    </citation>
    <scope>NUCLEOTIDE SEQUENCE [LARGE SCALE GENOMIC DNA]</scope>
    <source>
        <strain evidence="4 5">EA-CB0015</strain>
    </source>
</reference>
<dbReference type="EMBL" id="CP048852">
    <property type="protein sequence ID" value="QIW78531.1"/>
    <property type="molecule type" value="Genomic_DNA"/>
</dbReference>
<dbReference type="Gene3D" id="3.40.50.1980">
    <property type="entry name" value="Nitrogenase molybdenum iron protein domain"/>
    <property type="match status" value="2"/>
</dbReference>
<dbReference type="PANTHER" id="PTHR43280:SF28">
    <property type="entry name" value="HTH-TYPE TRANSCRIPTIONAL ACTIVATOR RHAS"/>
    <property type="match status" value="1"/>
</dbReference>
<dbReference type="Pfam" id="PF01497">
    <property type="entry name" value="Peripla_BP_2"/>
    <property type="match status" value="1"/>
</dbReference>
<sequence>MQHTVIYHPIQIEYLKKTSDLFSEQQLADSFVLIFHLKGNGHISIGTRVSPLQKKTLYVCPPHETFGFTPAERGHNIDACLIRLQSYIKETGQDILTPCTETELAKLKHVHVSHIENLAVRLQELAELWNESSQLSRLKCVIEVQSLIYDLFTASLSEQTDTHSAIEKTKQYIETHADTKMTLTQLSQMAGISAKHYSESFKKWTGQSVTEFITKTRITKAKRLMAKSNCKLKEIAHQTGYQDEFYFSRIFKKHTGCSPTSYMKKREKKIAAYGRGTIGHLIPLHHIPFAAALHPKWTSYYYQHYSTDIPVQLSAYRFNEKWEENLHTLSQAEPDVIFSMDSISPEEQNRLNRIAEVMYLPSKESWRTHFLQTASFLKEEIEAEKWLAAYNKQTEAAKRTLQHAQGLRFLFLRLHKQNFYLAHNRSIREVFFGDLGFCSAKPADMSSDQAISLENIANDQADCIMLFLFKEPETIAYYQQLQQTEAWQSLSAVRNNRVYLLSFDPWNEYSACGHERMVQQTISILSGDYP</sequence>
<proteinExistence type="predicted"/>
<dbReference type="SUPFAM" id="SSF53807">
    <property type="entry name" value="Helical backbone' metal receptor"/>
    <property type="match status" value="1"/>
</dbReference>
<dbReference type="SUPFAM" id="SSF46689">
    <property type="entry name" value="Homeodomain-like"/>
    <property type="match status" value="2"/>
</dbReference>
<dbReference type="AlphaFoldDB" id="A0A6H0WDD5"/>
<dbReference type="InterPro" id="IPR009057">
    <property type="entry name" value="Homeodomain-like_sf"/>
</dbReference>
<keyword evidence="1" id="KW-0805">Transcription regulation</keyword>
<evidence type="ECO:0000256" key="2">
    <source>
        <dbReference type="ARBA" id="ARBA00023125"/>
    </source>
</evidence>
<dbReference type="Proteomes" id="UP000501914">
    <property type="component" value="Chromosome"/>
</dbReference>
<evidence type="ECO:0000313" key="4">
    <source>
        <dbReference type="EMBL" id="QIW78531.1"/>
    </source>
</evidence>
<dbReference type="GO" id="GO:0043565">
    <property type="term" value="F:sequence-specific DNA binding"/>
    <property type="evidence" value="ECO:0007669"/>
    <property type="project" value="InterPro"/>
</dbReference>
<evidence type="ECO:0000256" key="3">
    <source>
        <dbReference type="ARBA" id="ARBA00023163"/>
    </source>
</evidence>
<dbReference type="InterPro" id="IPR018060">
    <property type="entry name" value="HTH_AraC"/>
</dbReference>
<dbReference type="InterPro" id="IPR018062">
    <property type="entry name" value="HTH_AraC-typ_CS"/>
</dbReference>
<dbReference type="PROSITE" id="PS01124">
    <property type="entry name" value="HTH_ARAC_FAMILY_2"/>
    <property type="match status" value="1"/>
</dbReference>
<dbReference type="InterPro" id="IPR020449">
    <property type="entry name" value="Tscrpt_reg_AraC-type_HTH"/>
</dbReference>
<evidence type="ECO:0000313" key="5">
    <source>
        <dbReference type="Proteomes" id="UP000501914"/>
    </source>
</evidence>
<dbReference type="InterPro" id="IPR002491">
    <property type="entry name" value="ABC_transptr_periplasmic_BD"/>
</dbReference>
<dbReference type="PROSITE" id="PS00041">
    <property type="entry name" value="HTH_ARAC_FAMILY_1"/>
    <property type="match status" value="1"/>
</dbReference>
<name>A0A6H0WDD5_9BACI</name>
<evidence type="ECO:0000256" key="1">
    <source>
        <dbReference type="ARBA" id="ARBA00023015"/>
    </source>
</evidence>
<gene>
    <name evidence="4" type="ORF">G4P54_01050</name>
</gene>
<dbReference type="GO" id="GO:0003700">
    <property type="term" value="F:DNA-binding transcription factor activity"/>
    <property type="evidence" value="ECO:0007669"/>
    <property type="project" value="InterPro"/>
</dbReference>
<dbReference type="PROSITE" id="PS50983">
    <property type="entry name" value="FE_B12_PBP"/>
    <property type="match status" value="1"/>
</dbReference>
<protein>
    <submittedName>
        <fullName evidence="4">AraC family transcriptional regulator</fullName>
    </submittedName>
</protein>
<dbReference type="Pfam" id="PF12833">
    <property type="entry name" value="HTH_18"/>
    <property type="match status" value="1"/>
</dbReference>
<organism evidence="4 5">
    <name type="scientific">Bacillus tequilensis</name>
    <dbReference type="NCBI Taxonomy" id="227866"/>
    <lineage>
        <taxon>Bacteria</taxon>
        <taxon>Bacillati</taxon>
        <taxon>Bacillota</taxon>
        <taxon>Bacilli</taxon>
        <taxon>Bacillales</taxon>
        <taxon>Bacillaceae</taxon>
        <taxon>Bacillus</taxon>
    </lineage>
</organism>
<keyword evidence="5" id="KW-1185">Reference proteome</keyword>